<keyword evidence="18" id="KW-1185">Reference proteome</keyword>
<dbReference type="GO" id="GO:0004828">
    <property type="term" value="F:serine-tRNA ligase activity"/>
    <property type="evidence" value="ECO:0007669"/>
    <property type="project" value="UniProtKB-UniRule"/>
</dbReference>
<evidence type="ECO:0000256" key="3">
    <source>
        <dbReference type="ARBA" id="ARBA00010728"/>
    </source>
</evidence>
<evidence type="ECO:0000256" key="11">
    <source>
        <dbReference type="ARBA" id="ARBA00048823"/>
    </source>
</evidence>
<dbReference type="PIRSF" id="PIRSF001529">
    <property type="entry name" value="Ser-tRNA-synth_IIa"/>
    <property type="match status" value="1"/>
</dbReference>
<feature type="binding site" evidence="12 14">
    <location>
        <begin position="359"/>
        <end position="362"/>
    </location>
    <ligand>
        <name>ATP</name>
        <dbReference type="ChEBI" id="CHEBI:30616"/>
    </ligand>
</feature>
<dbReference type="InterPro" id="IPR015866">
    <property type="entry name" value="Ser-tRNA-synth_1_N"/>
</dbReference>
<evidence type="ECO:0000256" key="7">
    <source>
        <dbReference type="ARBA" id="ARBA00022840"/>
    </source>
</evidence>
<keyword evidence="6 12" id="KW-0547">Nucleotide-binding</keyword>
<feature type="binding site" evidence="12 13">
    <location>
        <position position="295"/>
    </location>
    <ligand>
        <name>L-serine</name>
        <dbReference type="ChEBI" id="CHEBI:33384"/>
    </ligand>
</feature>
<dbReference type="PANTHER" id="PTHR43697">
    <property type="entry name" value="SERYL-TRNA SYNTHETASE"/>
    <property type="match status" value="1"/>
</dbReference>
<dbReference type="RefSeq" id="WP_115568725.1">
    <property type="nucleotide sequence ID" value="NZ_NXLV01000001.1"/>
</dbReference>
<dbReference type="InterPro" id="IPR042103">
    <property type="entry name" value="SerRS_1_N_sf"/>
</dbReference>
<dbReference type="PANTHER" id="PTHR43697:SF1">
    <property type="entry name" value="SERINE--TRNA LIGASE"/>
    <property type="match status" value="1"/>
</dbReference>
<evidence type="ECO:0000256" key="2">
    <source>
        <dbReference type="ARBA" id="ARBA00005045"/>
    </source>
</evidence>
<feature type="binding site" evidence="13">
    <location>
        <position position="272"/>
    </location>
    <ligand>
        <name>L-serine</name>
        <dbReference type="ChEBI" id="CHEBI:33384"/>
    </ligand>
</feature>
<gene>
    <name evidence="12" type="primary">serS</name>
    <name evidence="17" type="ORF">CQA58_00380</name>
</gene>
<evidence type="ECO:0000256" key="6">
    <source>
        <dbReference type="ARBA" id="ARBA00022741"/>
    </source>
</evidence>
<evidence type="ECO:0000256" key="14">
    <source>
        <dbReference type="PIRSR" id="PIRSR001529-2"/>
    </source>
</evidence>
<evidence type="ECO:0000256" key="1">
    <source>
        <dbReference type="ARBA" id="ARBA00004496"/>
    </source>
</evidence>
<dbReference type="Pfam" id="PF02403">
    <property type="entry name" value="Seryl_tRNA_N"/>
    <property type="match status" value="1"/>
</dbReference>
<dbReference type="InterPro" id="IPR045864">
    <property type="entry name" value="aa-tRNA-synth_II/BPL/LPL"/>
</dbReference>
<accession>A0A3D8J4M1</accession>
<comment type="subcellular location">
    <subcellularLocation>
        <location evidence="1 12">Cytoplasm</location>
    </subcellularLocation>
</comment>
<evidence type="ECO:0000256" key="8">
    <source>
        <dbReference type="ARBA" id="ARBA00022917"/>
    </source>
</evidence>
<feature type="binding site" evidence="13">
    <location>
        <position position="241"/>
    </location>
    <ligand>
        <name>L-serine</name>
        <dbReference type="ChEBI" id="CHEBI:33384"/>
    </ligand>
</feature>
<feature type="domain" description="Aminoacyl-transfer RNA synthetases class-II family profile" evidence="16">
    <location>
        <begin position="166"/>
        <end position="418"/>
    </location>
</feature>
<evidence type="ECO:0000259" key="16">
    <source>
        <dbReference type="PROSITE" id="PS50862"/>
    </source>
</evidence>
<keyword evidence="4 12" id="KW-0963">Cytoplasm</keyword>
<feature type="binding site" evidence="12">
    <location>
        <begin position="241"/>
        <end position="243"/>
    </location>
    <ligand>
        <name>L-serine</name>
        <dbReference type="ChEBI" id="CHEBI:33384"/>
    </ligand>
</feature>
<sequence>MIDIKLLIADFDAVAKKLEIKKVEGSILSELKSRALSYKESKQRLEELQASQNANSKLFAKYQQEGKSIAELKEGLEENKKKIQSLSQEVDELESLLESLLHTIPNIPDEKTPKGEDENDNVEIKKILSPKEFSFAPKEHWELAESNGWIDFSLGVKLAKSRFSVLRGEGARLNRALMNFMLDYNEKRGFEIISTPVIVNKNCLFGTGQLPKFEDDMFKINSKVEELDGSECERELYLISTSEITLTNLYNDEIIPVEKLPIKMTACTPCFRKEAGSAGRDTRGMIRQHQFDKVELVAITHPSESEAMQEYMIETASGILQELGLPHRLVQLCGGDLGFSASNTVDIEVWLPGQGKYREISSVSNTRDFQARRAKIRYREEKKNALVHTLNGSSLAVGRTLIAIMENYQNEDGSISIPEVLRKYL</sequence>
<dbReference type="HAMAP" id="MF_00176">
    <property type="entry name" value="Ser_tRNA_synth_type1"/>
    <property type="match status" value="1"/>
</dbReference>
<feature type="coiled-coil region" evidence="15">
    <location>
        <begin position="28"/>
        <end position="103"/>
    </location>
</feature>
<dbReference type="InterPro" id="IPR002314">
    <property type="entry name" value="aa-tRNA-synt_IIb"/>
</dbReference>
<protein>
    <recommendedName>
        <fullName evidence="12">Serine--tRNA ligase</fullName>
        <ecNumber evidence="12">6.1.1.11</ecNumber>
    </recommendedName>
    <alternativeName>
        <fullName evidence="12">Seryl-tRNA synthetase</fullName>
        <shortName evidence="12">SerRS</shortName>
    </alternativeName>
    <alternativeName>
        <fullName evidence="12">Seryl-tRNA(Ser/Sec) synthetase</fullName>
    </alternativeName>
</protein>
<dbReference type="InterPro" id="IPR006195">
    <property type="entry name" value="aa-tRNA-synth_II"/>
</dbReference>
<dbReference type="Gene3D" id="1.10.287.40">
    <property type="entry name" value="Serine-tRNA synthetase, tRNA binding domain"/>
    <property type="match status" value="1"/>
</dbReference>
<evidence type="ECO:0000313" key="17">
    <source>
        <dbReference type="EMBL" id="RDU72095.1"/>
    </source>
</evidence>
<dbReference type="NCBIfam" id="TIGR00414">
    <property type="entry name" value="serS"/>
    <property type="match status" value="1"/>
</dbReference>
<comment type="catalytic activity">
    <reaction evidence="10 12">
        <text>tRNA(Sec) + L-serine + ATP = L-seryl-tRNA(Sec) + AMP + diphosphate + H(+)</text>
        <dbReference type="Rhea" id="RHEA:42580"/>
        <dbReference type="Rhea" id="RHEA-COMP:9742"/>
        <dbReference type="Rhea" id="RHEA-COMP:10128"/>
        <dbReference type="ChEBI" id="CHEBI:15378"/>
        <dbReference type="ChEBI" id="CHEBI:30616"/>
        <dbReference type="ChEBI" id="CHEBI:33019"/>
        <dbReference type="ChEBI" id="CHEBI:33384"/>
        <dbReference type="ChEBI" id="CHEBI:78442"/>
        <dbReference type="ChEBI" id="CHEBI:78533"/>
        <dbReference type="ChEBI" id="CHEBI:456215"/>
        <dbReference type="EC" id="6.1.1.11"/>
    </reaction>
</comment>
<comment type="similarity">
    <text evidence="3 12">Belongs to the class-II aminoacyl-tRNA synthetase family. Type-1 seryl-tRNA synthetase subfamily.</text>
</comment>
<dbReference type="Proteomes" id="UP000257045">
    <property type="component" value="Unassembled WGS sequence"/>
</dbReference>
<keyword evidence="5 12" id="KW-0436">Ligase</keyword>
<dbReference type="UniPathway" id="UPA00906">
    <property type="reaction ID" value="UER00895"/>
</dbReference>
<dbReference type="GO" id="GO:0005524">
    <property type="term" value="F:ATP binding"/>
    <property type="evidence" value="ECO:0007669"/>
    <property type="project" value="UniProtKB-UniRule"/>
</dbReference>
<feature type="binding site" evidence="13">
    <location>
        <position position="391"/>
    </location>
    <ligand>
        <name>L-serine</name>
        <dbReference type="ChEBI" id="CHEBI:33384"/>
    </ligand>
</feature>
<comment type="pathway">
    <text evidence="2 12">Aminoacyl-tRNA biosynthesis; selenocysteinyl-tRNA(Sec) biosynthesis; L-seryl-tRNA(Sec) from L-serine and tRNA(Sec): step 1/1.</text>
</comment>
<feature type="binding site" evidence="12">
    <location>
        <position position="393"/>
    </location>
    <ligand>
        <name>L-serine</name>
        <dbReference type="ChEBI" id="CHEBI:33384"/>
    </ligand>
</feature>
<organism evidence="17 18">
    <name type="scientific">Helicobacter brantae</name>
    <dbReference type="NCBI Taxonomy" id="375927"/>
    <lineage>
        <taxon>Bacteria</taxon>
        <taxon>Pseudomonadati</taxon>
        <taxon>Campylobacterota</taxon>
        <taxon>Epsilonproteobacteria</taxon>
        <taxon>Campylobacterales</taxon>
        <taxon>Helicobacteraceae</taxon>
        <taxon>Helicobacter</taxon>
    </lineage>
</organism>
<dbReference type="Pfam" id="PF00587">
    <property type="entry name" value="tRNA-synt_2b"/>
    <property type="match status" value="1"/>
</dbReference>
<evidence type="ECO:0000256" key="4">
    <source>
        <dbReference type="ARBA" id="ARBA00022490"/>
    </source>
</evidence>
<dbReference type="Gene3D" id="3.30.930.10">
    <property type="entry name" value="Bira Bifunctional Protein, Domain 2"/>
    <property type="match status" value="1"/>
</dbReference>
<dbReference type="PRINTS" id="PR00981">
    <property type="entry name" value="TRNASYNTHSER"/>
</dbReference>
<comment type="caution">
    <text evidence="17">The sequence shown here is derived from an EMBL/GenBank/DDBJ whole genome shotgun (WGS) entry which is preliminary data.</text>
</comment>
<dbReference type="InterPro" id="IPR002317">
    <property type="entry name" value="Ser-tRNA-ligase_type_1"/>
</dbReference>
<dbReference type="CDD" id="cd00770">
    <property type="entry name" value="SerRS_core"/>
    <property type="match status" value="1"/>
</dbReference>
<dbReference type="SUPFAM" id="SSF55681">
    <property type="entry name" value="Class II aaRS and biotin synthetases"/>
    <property type="match status" value="1"/>
</dbReference>
<keyword evidence="9 12" id="KW-0030">Aminoacyl-tRNA synthetase</keyword>
<proteinExistence type="inferred from homology"/>
<feature type="binding site" evidence="12 14">
    <location>
        <begin position="272"/>
        <end position="274"/>
    </location>
    <ligand>
        <name>ATP</name>
        <dbReference type="ChEBI" id="CHEBI:30616"/>
    </ligand>
</feature>
<evidence type="ECO:0000256" key="15">
    <source>
        <dbReference type="SAM" id="Coils"/>
    </source>
</evidence>
<comment type="caution">
    <text evidence="12">Lacks conserved residue(s) required for the propagation of feature annotation.</text>
</comment>
<dbReference type="GO" id="GO:0005737">
    <property type="term" value="C:cytoplasm"/>
    <property type="evidence" value="ECO:0007669"/>
    <property type="project" value="UniProtKB-SubCell"/>
</dbReference>
<dbReference type="EMBL" id="NXLV01000001">
    <property type="protein sequence ID" value="RDU72095.1"/>
    <property type="molecule type" value="Genomic_DNA"/>
</dbReference>
<comment type="subunit">
    <text evidence="12">Homodimer. The tRNA molecule binds across the dimer.</text>
</comment>
<evidence type="ECO:0000256" key="9">
    <source>
        <dbReference type="ARBA" id="ARBA00023146"/>
    </source>
</evidence>
<dbReference type="GO" id="GO:0016260">
    <property type="term" value="P:selenocysteine biosynthetic process"/>
    <property type="evidence" value="ECO:0007669"/>
    <property type="project" value="UniProtKB-UniRule"/>
</dbReference>
<dbReference type="InterPro" id="IPR033729">
    <property type="entry name" value="SerRS_core"/>
</dbReference>
<dbReference type="AlphaFoldDB" id="A0A3D8J4M1"/>
<comment type="catalytic activity">
    <reaction evidence="11 12">
        <text>tRNA(Ser) + L-serine + ATP = L-seryl-tRNA(Ser) + AMP + diphosphate + H(+)</text>
        <dbReference type="Rhea" id="RHEA:12292"/>
        <dbReference type="Rhea" id="RHEA-COMP:9669"/>
        <dbReference type="Rhea" id="RHEA-COMP:9703"/>
        <dbReference type="ChEBI" id="CHEBI:15378"/>
        <dbReference type="ChEBI" id="CHEBI:30616"/>
        <dbReference type="ChEBI" id="CHEBI:33019"/>
        <dbReference type="ChEBI" id="CHEBI:33384"/>
        <dbReference type="ChEBI" id="CHEBI:78442"/>
        <dbReference type="ChEBI" id="CHEBI:78533"/>
        <dbReference type="ChEBI" id="CHEBI:456215"/>
        <dbReference type="EC" id="6.1.1.11"/>
    </reaction>
</comment>
<keyword evidence="8 12" id="KW-0648">Protein biosynthesis</keyword>
<dbReference type="InterPro" id="IPR010978">
    <property type="entry name" value="tRNA-bd_arm"/>
</dbReference>
<evidence type="ECO:0000256" key="10">
    <source>
        <dbReference type="ARBA" id="ARBA00047929"/>
    </source>
</evidence>
<comment type="function">
    <text evidence="12">Catalyzes the attachment of serine to tRNA(Ser). Is also able to aminoacylate tRNA(Sec) with serine, to form the misacylated tRNA L-seryl-tRNA(Sec), which will be further converted into selenocysteinyl-tRNA(Sec).</text>
</comment>
<dbReference type="GO" id="GO:0006434">
    <property type="term" value="P:seryl-tRNA aminoacylation"/>
    <property type="evidence" value="ECO:0007669"/>
    <property type="project" value="UniProtKB-UniRule"/>
</dbReference>
<keyword evidence="15" id="KW-0175">Coiled coil</keyword>
<evidence type="ECO:0000313" key="18">
    <source>
        <dbReference type="Proteomes" id="UP000257045"/>
    </source>
</evidence>
<dbReference type="EC" id="6.1.1.11" evidence="12"/>
<evidence type="ECO:0000256" key="5">
    <source>
        <dbReference type="ARBA" id="ARBA00022598"/>
    </source>
</evidence>
<keyword evidence="7 12" id="KW-0067">ATP-binding</keyword>
<dbReference type="SUPFAM" id="SSF46589">
    <property type="entry name" value="tRNA-binding arm"/>
    <property type="match status" value="1"/>
</dbReference>
<dbReference type="PROSITE" id="PS50862">
    <property type="entry name" value="AA_TRNA_LIGASE_II"/>
    <property type="match status" value="1"/>
</dbReference>
<reference evidence="17 18" key="1">
    <citation type="submission" date="2018-04" db="EMBL/GenBank/DDBJ databases">
        <title>Novel Campyloabacter and Helicobacter Species and Strains.</title>
        <authorList>
            <person name="Mannion A.J."/>
            <person name="Shen Z."/>
            <person name="Fox J.G."/>
        </authorList>
    </citation>
    <scope>NUCLEOTIDE SEQUENCE [LARGE SCALE GENOMIC DNA]</scope>
    <source>
        <strain evidence="17 18">MIT 04-9366</strain>
    </source>
</reference>
<evidence type="ECO:0000256" key="12">
    <source>
        <dbReference type="HAMAP-Rule" id="MF_00176"/>
    </source>
</evidence>
<dbReference type="OrthoDB" id="9804647at2"/>
<name>A0A3D8J4M1_9HELI</name>
<evidence type="ECO:0000256" key="13">
    <source>
        <dbReference type="PIRSR" id="PIRSR001529-1"/>
    </source>
</evidence>
<comment type="domain">
    <text evidence="12">Consists of two distinct domains, a catalytic core and a N-terminal extension that is involved in tRNA binding.</text>
</comment>